<name>A0A2A3YGQ7_9MICO</name>
<keyword evidence="6 7" id="KW-0472">Membrane</keyword>
<dbReference type="OrthoDB" id="6637947at2"/>
<accession>A0A2A3YGQ7</accession>
<dbReference type="Proteomes" id="UP000218598">
    <property type="component" value="Unassembled WGS sequence"/>
</dbReference>
<dbReference type="GO" id="GO:0005886">
    <property type="term" value="C:plasma membrane"/>
    <property type="evidence" value="ECO:0007669"/>
    <property type="project" value="UniProtKB-SubCell"/>
</dbReference>
<dbReference type="PANTHER" id="PTHR43386">
    <property type="entry name" value="OLIGOPEPTIDE TRANSPORT SYSTEM PERMEASE PROTEIN APPC"/>
    <property type="match status" value="1"/>
</dbReference>
<feature type="transmembrane region" description="Helical" evidence="7">
    <location>
        <begin position="267"/>
        <end position="286"/>
    </location>
</feature>
<dbReference type="Pfam" id="PF00528">
    <property type="entry name" value="BPD_transp_1"/>
    <property type="match status" value="1"/>
</dbReference>
<feature type="compositionally biased region" description="Acidic residues" evidence="8">
    <location>
        <begin position="319"/>
        <end position="341"/>
    </location>
</feature>
<dbReference type="PROSITE" id="PS50928">
    <property type="entry name" value="ABC_TM1"/>
    <property type="match status" value="1"/>
</dbReference>
<evidence type="ECO:0000256" key="4">
    <source>
        <dbReference type="ARBA" id="ARBA00022692"/>
    </source>
</evidence>
<evidence type="ECO:0000256" key="8">
    <source>
        <dbReference type="SAM" id="MobiDB-lite"/>
    </source>
</evidence>
<evidence type="ECO:0000256" key="1">
    <source>
        <dbReference type="ARBA" id="ARBA00004651"/>
    </source>
</evidence>
<feature type="transmembrane region" description="Helical" evidence="7">
    <location>
        <begin position="205"/>
        <end position="232"/>
    </location>
</feature>
<proteinExistence type="inferred from homology"/>
<reference evidence="10 11" key="1">
    <citation type="journal article" date="2017" name="Elife">
        <title>Extensive horizontal gene transfer in cheese-associated bacteria.</title>
        <authorList>
            <person name="Bonham K.S."/>
            <person name="Wolfe B.E."/>
            <person name="Dutton R.J."/>
        </authorList>
    </citation>
    <scope>NUCLEOTIDE SEQUENCE [LARGE SCALE GENOMIC DNA]</scope>
    <source>
        <strain evidence="10 11">341_9</strain>
    </source>
</reference>
<dbReference type="InterPro" id="IPR035906">
    <property type="entry name" value="MetI-like_sf"/>
</dbReference>
<feature type="transmembrane region" description="Helical" evidence="7">
    <location>
        <begin position="91"/>
        <end position="116"/>
    </location>
</feature>
<feature type="transmembrane region" description="Helical" evidence="7">
    <location>
        <begin position="29"/>
        <end position="49"/>
    </location>
</feature>
<evidence type="ECO:0000256" key="2">
    <source>
        <dbReference type="ARBA" id="ARBA00022448"/>
    </source>
</evidence>
<feature type="region of interest" description="Disordered" evidence="8">
    <location>
        <begin position="297"/>
        <end position="359"/>
    </location>
</feature>
<evidence type="ECO:0000256" key="3">
    <source>
        <dbReference type="ARBA" id="ARBA00022475"/>
    </source>
</evidence>
<keyword evidence="5 7" id="KW-1133">Transmembrane helix</keyword>
<keyword evidence="11" id="KW-1185">Reference proteome</keyword>
<dbReference type="Gene3D" id="1.10.3720.10">
    <property type="entry name" value="MetI-like"/>
    <property type="match status" value="1"/>
</dbReference>
<evidence type="ECO:0000256" key="7">
    <source>
        <dbReference type="RuleBase" id="RU363032"/>
    </source>
</evidence>
<feature type="domain" description="ABC transmembrane type-1" evidence="9">
    <location>
        <begin position="87"/>
        <end position="279"/>
    </location>
</feature>
<feature type="compositionally biased region" description="Basic and acidic residues" evidence="8">
    <location>
        <begin position="305"/>
        <end position="318"/>
    </location>
</feature>
<dbReference type="RefSeq" id="WP_096166033.1">
    <property type="nucleotide sequence ID" value="NZ_JBQQGT010000006.1"/>
</dbReference>
<feature type="transmembrane region" description="Helical" evidence="7">
    <location>
        <begin position="122"/>
        <end position="142"/>
    </location>
</feature>
<dbReference type="SUPFAM" id="SSF161098">
    <property type="entry name" value="MetI-like"/>
    <property type="match status" value="1"/>
</dbReference>
<protein>
    <submittedName>
        <fullName evidence="10">Peptide ABC transporter permease</fullName>
    </submittedName>
</protein>
<comment type="caution">
    <text evidence="10">The sequence shown here is derived from an EMBL/GenBank/DDBJ whole genome shotgun (WGS) entry which is preliminary data.</text>
</comment>
<comment type="similarity">
    <text evidence="7">Belongs to the binding-protein-dependent transport system permease family.</text>
</comment>
<feature type="compositionally biased region" description="Basic and acidic residues" evidence="8">
    <location>
        <begin position="348"/>
        <end position="359"/>
    </location>
</feature>
<dbReference type="EMBL" id="NRGR01000024">
    <property type="protein sequence ID" value="PCC38275.1"/>
    <property type="molecule type" value="Genomic_DNA"/>
</dbReference>
<feature type="transmembrane region" description="Helical" evidence="7">
    <location>
        <begin position="149"/>
        <end position="166"/>
    </location>
</feature>
<organism evidence="10 11">
    <name type="scientific">Brachybacterium alimentarium</name>
    <dbReference type="NCBI Taxonomy" id="47845"/>
    <lineage>
        <taxon>Bacteria</taxon>
        <taxon>Bacillati</taxon>
        <taxon>Actinomycetota</taxon>
        <taxon>Actinomycetes</taxon>
        <taxon>Micrococcales</taxon>
        <taxon>Dermabacteraceae</taxon>
        <taxon>Brachybacterium</taxon>
    </lineage>
</organism>
<gene>
    <name evidence="10" type="ORF">CIK66_14655</name>
</gene>
<evidence type="ECO:0000313" key="11">
    <source>
        <dbReference type="Proteomes" id="UP000218598"/>
    </source>
</evidence>
<evidence type="ECO:0000256" key="6">
    <source>
        <dbReference type="ARBA" id="ARBA00023136"/>
    </source>
</evidence>
<keyword evidence="2 7" id="KW-0813">Transport</keyword>
<dbReference type="AlphaFoldDB" id="A0A2A3YGQ7"/>
<evidence type="ECO:0000256" key="5">
    <source>
        <dbReference type="ARBA" id="ARBA00022989"/>
    </source>
</evidence>
<dbReference type="GO" id="GO:0055085">
    <property type="term" value="P:transmembrane transport"/>
    <property type="evidence" value="ECO:0007669"/>
    <property type="project" value="InterPro"/>
</dbReference>
<keyword evidence="3" id="KW-1003">Cell membrane</keyword>
<dbReference type="InterPro" id="IPR050366">
    <property type="entry name" value="BP-dependent_transpt_permease"/>
</dbReference>
<dbReference type="GeneID" id="95328180"/>
<comment type="subcellular location">
    <subcellularLocation>
        <location evidence="1 7">Cell membrane</location>
        <topology evidence="1 7">Multi-pass membrane protein</topology>
    </subcellularLocation>
</comment>
<evidence type="ECO:0000313" key="10">
    <source>
        <dbReference type="EMBL" id="PCC38275.1"/>
    </source>
</evidence>
<dbReference type="CDD" id="cd06261">
    <property type="entry name" value="TM_PBP2"/>
    <property type="match status" value="1"/>
</dbReference>
<keyword evidence="4 7" id="KW-0812">Transmembrane</keyword>
<sequence length="359" mass="37632">MSTVNTPMAEETAAPRANTLRSFNFSGRFWVSLVLVVFVIVLGLAGLVYPTGPGEKVGSLYDAPGGGLPLGTDNFGHDVLAVLMAGTRTSLIIGLVAGVVATTIGVTVGLLAGYVGGWFEELLMGVTNVVLAIPAIVVLILISMSLPNSTIWSLALVIGITSWPWTARAVRAQASSVATREHIDVARLSGARLPGILLKDVLPYILSYTVMAFVLQVSGAILAEAALSMLGLGPSGADSLGSQLHWSLAFQAVASGAWWAFLPPTIVLTLVSFGFLLLQASLDEVFNPRLRRGKRKQMKQAAARRAAEARQLLERNDEASDETGAADEASDETGAADEASDEAGPAPDHSERSRAGEPS</sequence>
<dbReference type="InterPro" id="IPR000515">
    <property type="entry name" value="MetI-like"/>
</dbReference>
<evidence type="ECO:0000259" key="9">
    <source>
        <dbReference type="PROSITE" id="PS50928"/>
    </source>
</evidence>
<dbReference type="PANTHER" id="PTHR43386:SF1">
    <property type="entry name" value="D,D-DIPEPTIDE TRANSPORT SYSTEM PERMEASE PROTEIN DDPC-RELATED"/>
    <property type="match status" value="1"/>
</dbReference>